<dbReference type="InterPro" id="IPR029058">
    <property type="entry name" value="AB_hydrolase_fold"/>
</dbReference>
<accession>A0A139HI47</accession>
<dbReference type="AlphaFoldDB" id="A0A139HI47"/>
<dbReference type="PANTHER" id="PTHR48081">
    <property type="entry name" value="AB HYDROLASE SUPERFAMILY PROTEIN C4A8.06C"/>
    <property type="match status" value="1"/>
</dbReference>
<dbReference type="InterPro" id="IPR050300">
    <property type="entry name" value="GDXG_lipolytic_enzyme"/>
</dbReference>
<evidence type="ECO:0000313" key="4">
    <source>
        <dbReference type="Proteomes" id="UP000070133"/>
    </source>
</evidence>
<evidence type="ECO:0000313" key="3">
    <source>
        <dbReference type="EMBL" id="KXT02148.1"/>
    </source>
</evidence>
<dbReference type="SUPFAM" id="SSF53474">
    <property type="entry name" value="alpha/beta-Hydrolases"/>
    <property type="match status" value="1"/>
</dbReference>
<keyword evidence="1" id="KW-0378">Hydrolase</keyword>
<name>A0A139HI47_9PEZI</name>
<dbReference type="Gene3D" id="3.40.50.1820">
    <property type="entry name" value="alpha/beta hydrolase"/>
    <property type="match status" value="1"/>
</dbReference>
<dbReference type="Pfam" id="PF07859">
    <property type="entry name" value="Abhydrolase_3"/>
    <property type="match status" value="1"/>
</dbReference>
<dbReference type="InterPro" id="IPR013094">
    <property type="entry name" value="AB_hydrolase_3"/>
</dbReference>
<evidence type="ECO:0000259" key="2">
    <source>
        <dbReference type="Pfam" id="PF07859"/>
    </source>
</evidence>
<organism evidence="3 4">
    <name type="scientific">Pseudocercospora eumusae</name>
    <dbReference type="NCBI Taxonomy" id="321146"/>
    <lineage>
        <taxon>Eukaryota</taxon>
        <taxon>Fungi</taxon>
        <taxon>Dikarya</taxon>
        <taxon>Ascomycota</taxon>
        <taxon>Pezizomycotina</taxon>
        <taxon>Dothideomycetes</taxon>
        <taxon>Dothideomycetidae</taxon>
        <taxon>Mycosphaerellales</taxon>
        <taxon>Mycosphaerellaceae</taxon>
        <taxon>Pseudocercospora</taxon>
    </lineage>
</organism>
<feature type="domain" description="Alpha/beta hydrolase fold-3" evidence="2">
    <location>
        <begin position="91"/>
        <end position="305"/>
    </location>
</feature>
<dbReference type="PANTHER" id="PTHR48081:SF8">
    <property type="entry name" value="ALPHA_BETA HYDROLASE FOLD-3 DOMAIN-CONTAINING PROTEIN-RELATED"/>
    <property type="match status" value="1"/>
</dbReference>
<dbReference type="OrthoDB" id="408631at2759"/>
<dbReference type="GO" id="GO:0016787">
    <property type="term" value="F:hydrolase activity"/>
    <property type="evidence" value="ECO:0007669"/>
    <property type="project" value="UniProtKB-KW"/>
</dbReference>
<keyword evidence="4" id="KW-1185">Reference proteome</keyword>
<gene>
    <name evidence="3" type="ORF">AC578_5977</name>
</gene>
<comment type="caution">
    <text evidence="3">The sequence shown here is derived from an EMBL/GenBank/DDBJ whole genome shotgun (WGS) entry which is preliminary data.</text>
</comment>
<sequence>MLLTREQLDHSAQPHPQVAEFWHRNPQPPPHNDPHAARKALRAHTVAVLKQLGPTPKELVEFYHDIPMRDGYESSLKIVKPSSGPAGSLIVLLFGGGFVAGDKDQLTEIARVLGLLYGATVVCISYRLGPEHKFPFAQYDAWDSLKWIAENATGPFLNADPLQGFVVGGVSAGASISAALSRKLQNQPLKYPLTGQWLAVPSLMHPECCPQVFRSNYISLDQSTSFPGLSEQARQMMQDAVQWDRSSDLRYAANSATSLSGQPRTYLQVCGMDPLRDDGLIYEEMLREAKVSTRTDFYPGCPHAHWVAMRGYEIGRKARIDSLVGIGWLLGMEVSRSVAASALGVSVA</sequence>
<evidence type="ECO:0000256" key="1">
    <source>
        <dbReference type="ARBA" id="ARBA00022801"/>
    </source>
</evidence>
<proteinExistence type="predicted"/>
<protein>
    <recommendedName>
        <fullName evidence="2">Alpha/beta hydrolase fold-3 domain-containing protein</fullName>
    </recommendedName>
</protein>
<dbReference type="STRING" id="321146.A0A139HI47"/>
<reference evidence="3 4" key="1">
    <citation type="submission" date="2015-07" db="EMBL/GenBank/DDBJ databases">
        <title>Comparative genomics of the Sigatoka disease complex on banana suggests a link between parallel evolutionary changes in Pseudocercospora fijiensis and Pseudocercospora eumusae and increased virulence on the banana host.</title>
        <authorList>
            <person name="Chang T.-C."/>
            <person name="Salvucci A."/>
            <person name="Crous P.W."/>
            <person name="Stergiopoulos I."/>
        </authorList>
    </citation>
    <scope>NUCLEOTIDE SEQUENCE [LARGE SCALE GENOMIC DNA]</scope>
    <source>
        <strain evidence="3 4">CBS 114824</strain>
    </source>
</reference>
<dbReference type="Proteomes" id="UP000070133">
    <property type="component" value="Unassembled WGS sequence"/>
</dbReference>
<dbReference type="EMBL" id="LFZN01000045">
    <property type="protein sequence ID" value="KXT02148.1"/>
    <property type="molecule type" value="Genomic_DNA"/>
</dbReference>